<dbReference type="EMBL" id="CP159373">
    <property type="protein sequence ID" value="XCN74495.1"/>
    <property type="molecule type" value="Genomic_DNA"/>
</dbReference>
<gene>
    <name evidence="1" type="ORF">Q3M24_07040</name>
</gene>
<name>A0AAU8LZA4_9BACT</name>
<reference evidence="1" key="2">
    <citation type="submission" date="2024-06" db="EMBL/GenBank/DDBJ databases">
        <authorList>
            <person name="Plum-Jensen L.E."/>
            <person name="Schramm A."/>
            <person name="Marshall I.P.G."/>
        </authorList>
    </citation>
    <scope>NUCLEOTIDE SEQUENCE</scope>
    <source>
        <strain evidence="1">Rat1</strain>
    </source>
</reference>
<reference evidence="1" key="1">
    <citation type="journal article" date="2024" name="Syst. Appl. Microbiol.">
        <title>First single-strain enrichments of Electrothrix cable bacteria, description of E. aestuarii sp. nov. and E. rattekaaiensis sp. nov., and proposal of a cable bacteria taxonomy following the rules of the SeqCode.</title>
        <authorList>
            <person name="Plum-Jensen L.E."/>
            <person name="Schramm A."/>
            <person name="Marshall I.P.G."/>
        </authorList>
    </citation>
    <scope>NUCLEOTIDE SEQUENCE</scope>
    <source>
        <strain evidence="1">Rat1</strain>
    </source>
</reference>
<accession>A0AAU8LZA4</accession>
<protein>
    <recommendedName>
        <fullName evidence="2">DUF4279 domain-containing protein</fullName>
    </recommendedName>
</protein>
<dbReference type="KEGG" id="eaj:Q3M24_07040"/>
<dbReference type="AlphaFoldDB" id="A0AAU8LZA4"/>
<sequence>MSCILRAWGKDFGIDEFMEHNELEVINTWYRGNPKLPTRPQGRNVESLGLSVELSAADFCELDKQVIEAIDFCKKNKTVLKRLASFEGVEGIVADFGVNIHPPGWASFCLPPELLMLLGELGISCEISVYPVDEEENDT</sequence>
<evidence type="ECO:0008006" key="2">
    <source>
        <dbReference type="Google" id="ProtNLM"/>
    </source>
</evidence>
<proteinExistence type="predicted"/>
<organism evidence="1">
    <name type="scientific">Candidatus Electrothrix aestuarii</name>
    <dbReference type="NCBI Taxonomy" id="3062594"/>
    <lineage>
        <taxon>Bacteria</taxon>
        <taxon>Pseudomonadati</taxon>
        <taxon>Thermodesulfobacteriota</taxon>
        <taxon>Desulfobulbia</taxon>
        <taxon>Desulfobulbales</taxon>
        <taxon>Desulfobulbaceae</taxon>
        <taxon>Candidatus Electrothrix</taxon>
    </lineage>
</organism>
<evidence type="ECO:0000313" key="1">
    <source>
        <dbReference type="EMBL" id="XCN74495.1"/>
    </source>
</evidence>